<dbReference type="Pfam" id="PF13535">
    <property type="entry name" value="ATP-grasp_4"/>
    <property type="match status" value="1"/>
</dbReference>
<evidence type="ECO:0000256" key="4">
    <source>
        <dbReference type="PROSITE-ProRule" id="PRU00409"/>
    </source>
</evidence>
<dbReference type="EMBL" id="JAUSUO010000005">
    <property type="protein sequence ID" value="MDQ0343614.1"/>
    <property type="molecule type" value="Genomic_DNA"/>
</dbReference>
<keyword evidence="2 4" id="KW-0547">Nucleotide-binding</keyword>
<evidence type="ECO:0000256" key="3">
    <source>
        <dbReference type="ARBA" id="ARBA00022840"/>
    </source>
</evidence>
<dbReference type="PANTHER" id="PTHR43585">
    <property type="entry name" value="FUMIPYRROLE BIOSYNTHESIS PROTEIN C"/>
    <property type="match status" value="1"/>
</dbReference>
<dbReference type="Pfam" id="PF18603">
    <property type="entry name" value="LAL_C2"/>
    <property type="match status" value="1"/>
</dbReference>
<keyword evidence="7" id="KW-1185">Reference proteome</keyword>
<evidence type="ECO:0000313" key="6">
    <source>
        <dbReference type="EMBL" id="MDQ0343614.1"/>
    </source>
</evidence>
<organism evidence="6 7">
    <name type="scientific">Lederbergia wuyishanensis</name>
    <dbReference type="NCBI Taxonomy" id="1347903"/>
    <lineage>
        <taxon>Bacteria</taxon>
        <taxon>Bacillati</taxon>
        <taxon>Bacillota</taxon>
        <taxon>Bacilli</taxon>
        <taxon>Bacillales</taxon>
        <taxon>Bacillaceae</taxon>
        <taxon>Lederbergia</taxon>
    </lineage>
</organism>
<dbReference type="PANTHER" id="PTHR43585:SF2">
    <property type="entry name" value="ATP-GRASP ENZYME FSQD"/>
    <property type="match status" value="1"/>
</dbReference>
<evidence type="ECO:0000313" key="7">
    <source>
        <dbReference type="Proteomes" id="UP001232343"/>
    </source>
</evidence>
<dbReference type="InterPro" id="IPR040570">
    <property type="entry name" value="LAL_C2"/>
</dbReference>
<evidence type="ECO:0000256" key="2">
    <source>
        <dbReference type="ARBA" id="ARBA00022741"/>
    </source>
</evidence>
<protein>
    <submittedName>
        <fullName evidence="6">Biotin carboxylase</fullName>
    </submittedName>
</protein>
<reference evidence="6 7" key="1">
    <citation type="submission" date="2023-07" db="EMBL/GenBank/DDBJ databases">
        <title>Genomic Encyclopedia of Type Strains, Phase IV (KMG-IV): sequencing the most valuable type-strain genomes for metagenomic binning, comparative biology and taxonomic classification.</title>
        <authorList>
            <person name="Goeker M."/>
        </authorList>
    </citation>
    <scope>NUCLEOTIDE SEQUENCE [LARGE SCALE GENOMIC DNA]</scope>
    <source>
        <strain evidence="6 7">DSM 27848</strain>
    </source>
</reference>
<dbReference type="SUPFAM" id="SSF56059">
    <property type="entry name" value="Glutathione synthetase ATP-binding domain-like"/>
    <property type="match status" value="1"/>
</dbReference>
<name>A0ABU0D5E5_9BACI</name>
<dbReference type="Gene3D" id="3.30.470.20">
    <property type="entry name" value="ATP-grasp fold, B domain"/>
    <property type="match status" value="1"/>
</dbReference>
<gene>
    <name evidence="6" type="ORF">J2S14_002429</name>
</gene>
<dbReference type="RefSeq" id="WP_244683439.1">
    <property type="nucleotide sequence ID" value="NZ_JALIRM010000018.1"/>
</dbReference>
<proteinExistence type="predicted"/>
<dbReference type="InterPro" id="IPR011761">
    <property type="entry name" value="ATP-grasp"/>
</dbReference>
<keyword evidence="1" id="KW-0436">Ligase</keyword>
<sequence length="401" mass="45296">METIIFIGCNKTGTSVEALTIAKEMGYLIVLFTDRKTSCLPSIDRQIYLKNLFEEEFIFNEIKILKDEGHQIRACISFIDPFVSYAASISNRLGSTNISVNSLSLMENKILVRNKLKEHQSSPFYTTIHENSSLEEFHKNNTPSFPFILKSPNSNGSKDVIFVDGFEKFNNAIHHLQKKNINPILLEEYISGPQYLIEMIVQNNKVFIIAVIEQEVVYDGTFIVEGYLYPAQLETEEYDNLVESVNGIVKQLGLTNGSCHIEMKNTLGGWKLVEINPRMSGGNMNKIIEEGTGINLIKEIIKMHLGKKLSIIPTKHEFVYARYLTIKSSGNLLKIHGKDEALKHTGVKMVDIKVSEGDLLTIPYSMGNRYGCVIALGKSKEEAKANTMKAVKEIRFYLEPL</sequence>
<accession>A0ABU0D5E5</accession>
<dbReference type="Proteomes" id="UP001232343">
    <property type="component" value="Unassembled WGS sequence"/>
</dbReference>
<evidence type="ECO:0000256" key="1">
    <source>
        <dbReference type="ARBA" id="ARBA00022598"/>
    </source>
</evidence>
<evidence type="ECO:0000259" key="5">
    <source>
        <dbReference type="PROSITE" id="PS50975"/>
    </source>
</evidence>
<dbReference type="PROSITE" id="PS50975">
    <property type="entry name" value="ATP_GRASP"/>
    <property type="match status" value="1"/>
</dbReference>
<dbReference type="InterPro" id="IPR052032">
    <property type="entry name" value="ATP-dep_AA_Ligase"/>
</dbReference>
<feature type="domain" description="ATP-grasp" evidence="5">
    <location>
        <begin position="112"/>
        <end position="305"/>
    </location>
</feature>
<comment type="caution">
    <text evidence="6">The sequence shown here is derived from an EMBL/GenBank/DDBJ whole genome shotgun (WGS) entry which is preliminary data.</text>
</comment>
<keyword evidence="3 4" id="KW-0067">ATP-binding</keyword>